<dbReference type="InterPro" id="IPR006597">
    <property type="entry name" value="Sel1-like"/>
</dbReference>
<dbReference type="Pfam" id="PF08238">
    <property type="entry name" value="Sel1"/>
    <property type="match status" value="7"/>
</dbReference>
<evidence type="ECO:0000313" key="3">
    <source>
        <dbReference type="Proteomes" id="UP001253545"/>
    </source>
</evidence>
<keyword evidence="3" id="KW-1185">Reference proteome</keyword>
<sequence>MQGIRLILTFLVLLSAFKTTADDECFRLASPEAVPFVKLDSNAAILSCEKAYNVAPNDPLIGAYFARALLKEKFYDKALELNLKAANAGIAFAQSNLGATYQNGYGVQKDDVKALKWYLAAAGQGFPMGMYGVGNIYYYGSGVSQSDSEALRWYLKAANKGLSQAQFSVGYMLQLGKGTAPDLPKAFSWFSKAARSGNVSAKYAIGLSYLRGYGVEKNKDLAIKWLKNSALQGHKKAKILLETLVAEKKATSESIEKDFSHKYAQFIPKRLHSKVLQAEKGDGKMAGMLGNAYNYGSYQDIGKVTKNIEVSIYFYELGAELGDLGSQQLVGLIYYRGKQVKKDLKKASHYYRMAALQDSRVAYVSLAKALIELGGTDSYKEAYTWLRKDIKETPRWAKSTLKENYSLLGYLYEHGYGVKQSYGDAYSYHMKAYDKEIESALALAKYAMKGQPYVKRISYIAANAAWLTVEELSLGDPKYDKIIAVACALSIEENDCYKLDPLFSEYVKNVVHAGECFKVKENCDKTIPEAIEFHKKRSKEINKSVKDG</sequence>
<dbReference type="PANTHER" id="PTHR11102">
    <property type="entry name" value="SEL-1-LIKE PROTEIN"/>
    <property type="match status" value="1"/>
</dbReference>
<dbReference type="InterPro" id="IPR050767">
    <property type="entry name" value="Sel1_AlgK"/>
</dbReference>
<dbReference type="Proteomes" id="UP001253545">
    <property type="component" value="Unassembled WGS sequence"/>
</dbReference>
<feature type="signal peptide" evidence="1">
    <location>
        <begin position="1"/>
        <end position="21"/>
    </location>
</feature>
<organism evidence="2 3">
    <name type="scientific">Glaciecola petra</name>
    <dbReference type="NCBI Taxonomy" id="3075602"/>
    <lineage>
        <taxon>Bacteria</taxon>
        <taxon>Pseudomonadati</taxon>
        <taxon>Pseudomonadota</taxon>
        <taxon>Gammaproteobacteria</taxon>
        <taxon>Alteromonadales</taxon>
        <taxon>Alteromonadaceae</taxon>
        <taxon>Glaciecola</taxon>
    </lineage>
</organism>
<feature type="chain" id="PRO_5046865242" evidence="1">
    <location>
        <begin position="22"/>
        <end position="548"/>
    </location>
</feature>
<dbReference type="Gene3D" id="1.25.40.10">
    <property type="entry name" value="Tetratricopeptide repeat domain"/>
    <property type="match status" value="2"/>
</dbReference>
<dbReference type="RefSeq" id="WP_311369635.1">
    <property type="nucleotide sequence ID" value="NZ_JAVRHX010000005.1"/>
</dbReference>
<comment type="caution">
    <text evidence="2">The sequence shown here is derived from an EMBL/GenBank/DDBJ whole genome shotgun (WGS) entry which is preliminary data.</text>
</comment>
<gene>
    <name evidence="2" type="ORF">RM552_14745</name>
</gene>
<dbReference type="SMART" id="SM00671">
    <property type="entry name" value="SEL1"/>
    <property type="match status" value="7"/>
</dbReference>
<accession>A0ABU2ZUV9</accession>
<name>A0ABU2ZUV9_9ALTE</name>
<dbReference type="SUPFAM" id="SSF81901">
    <property type="entry name" value="HCP-like"/>
    <property type="match status" value="2"/>
</dbReference>
<protein>
    <submittedName>
        <fullName evidence="2">SEL1-like repeat protein</fullName>
    </submittedName>
</protein>
<keyword evidence="1" id="KW-0732">Signal</keyword>
<evidence type="ECO:0000313" key="2">
    <source>
        <dbReference type="EMBL" id="MDT0596109.1"/>
    </source>
</evidence>
<dbReference type="PANTHER" id="PTHR11102:SF160">
    <property type="entry name" value="ERAD-ASSOCIATED E3 UBIQUITIN-PROTEIN LIGASE COMPONENT HRD3"/>
    <property type="match status" value="1"/>
</dbReference>
<dbReference type="InterPro" id="IPR011990">
    <property type="entry name" value="TPR-like_helical_dom_sf"/>
</dbReference>
<reference evidence="2 3" key="1">
    <citation type="submission" date="2023-09" db="EMBL/GenBank/DDBJ databases">
        <authorList>
            <person name="Rey-Velasco X."/>
        </authorList>
    </citation>
    <scope>NUCLEOTIDE SEQUENCE [LARGE SCALE GENOMIC DNA]</scope>
    <source>
        <strain evidence="2 3">P117</strain>
    </source>
</reference>
<evidence type="ECO:0000256" key="1">
    <source>
        <dbReference type="SAM" id="SignalP"/>
    </source>
</evidence>
<proteinExistence type="predicted"/>
<dbReference type="EMBL" id="JAVRHX010000005">
    <property type="protein sequence ID" value="MDT0596109.1"/>
    <property type="molecule type" value="Genomic_DNA"/>
</dbReference>